<reference evidence="2 3" key="1">
    <citation type="journal article" date="2018" name="Front. Plant Sci.">
        <title>Red Clover (Trifolium pratense) and Zigzag Clover (T. medium) - A Picture of Genomic Similarities and Differences.</title>
        <authorList>
            <person name="Dluhosova J."/>
            <person name="Istvanek J."/>
            <person name="Nedelnik J."/>
            <person name="Repkova J."/>
        </authorList>
    </citation>
    <scope>NUCLEOTIDE SEQUENCE [LARGE SCALE GENOMIC DNA]</scope>
    <source>
        <strain evidence="3">cv. 10/8</strain>
        <tissue evidence="2">Leaf</tissue>
    </source>
</reference>
<sequence>RKVDITEKSTKDKKSKAIKERDNSTKEKSEVGDTVEEEPEKGTEPATGKEPTAHNYPQPVPTPPPLCTTGKPQAIVAPYPLKYGKKEAIKEQNKKFEG</sequence>
<name>A0A392S421_9FABA</name>
<accession>A0A392S421</accession>
<evidence type="ECO:0000313" key="3">
    <source>
        <dbReference type="Proteomes" id="UP000265520"/>
    </source>
</evidence>
<organism evidence="2 3">
    <name type="scientific">Trifolium medium</name>
    <dbReference type="NCBI Taxonomy" id="97028"/>
    <lineage>
        <taxon>Eukaryota</taxon>
        <taxon>Viridiplantae</taxon>
        <taxon>Streptophyta</taxon>
        <taxon>Embryophyta</taxon>
        <taxon>Tracheophyta</taxon>
        <taxon>Spermatophyta</taxon>
        <taxon>Magnoliopsida</taxon>
        <taxon>eudicotyledons</taxon>
        <taxon>Gunneridae</taxon>
        <taxon>Pentapetalae</taxon>
        <taxon>rosids</taxon>
        <taxon>fabids</taxon>
        <taxon>Fabales</taxon>
        <taxon>Fabaceae</taxon>
        <taxon>Papilionoideae</taxon>
        <taxon>50 kb inversion clade</taxon>
        <taxon>NPAAA clade</taxon>
        <taxon>Hologalegina</taxon>
        <taxon>IRL clade</taxon>
        <taxon>Trifolieae</taxon>
        <taxon>Trifolium</taxon>
    </lineage>
</organism>
<proteinExistence type="predicted"/>
<feature type="region of interest" description="Disordered" evidence="1">
    <location>
        <begin position="1"/>
        <end position="71"/>
    </location>
</feature>
<feature type="non-terminal residue" evidence="2">
    <location>
        <position position="98"/>
    </location>
</feature>
<dbReference type="AlphaFoldDB" id="A0A392S421"/>
<feature type="compositionally biased region" description="Basic and acidic residues" evidence="1">
    <location>
        <begin position="1"/>
        <end position="31"/>
    </location>
</feature>
<dbReference type="EMBL" id="LXQA010311176">
    <property type="protein sequence ID" value="MCI42954.1"/>
    <property type="molecule type" value="Genomic_DNA"/>
</dbReference>
<comment type="caution">
    <text evidence="2">The sequence shown here is derived from an EMBL/GenBank/DDBJ whole genome shotgun (WGS) entry which is preliminary data.</text>
</comment>
<evidence type="ECO:0000313" key="2">
    <source>
        <dbReference type="EMBL" id="MCI42954.1"/>
    </source>
</evidence>
<dbReference type="Proteomes" id="UP000265520">
    <property type="component" value="Unassembled WGS sequence"/>
</dbReference>
<feature type="non-terminal residue" evidence="2">
    <location>
        <position position="1"/>
    </location>
</feature>
<protein>
    <submittedName>
        <fullName evidence="2">Uncharacterized protein</fullName>
    </submittedName>
</protein>
<evidence type="ECO:0000256" key="1">
    <source>
        <dbReference type="SAM" id="MobiDB-lite"/>
    </source>
</evidence>
<keyword evidence="3" id="KW-1185">Reference proteome</keyword>